<dbReference type="GO" id="GO:0003677">
    <property type="term" value="F:DNA binding"/>
    <property type="evidence" value="ECO:0007669"/>
    <property type="project" value="UniProtKB-KW"/>
</dbReference>
<keyword evidence="9" id="KW-0805">Transcription regulation</keyword>
<evidence type="ECO:0000256" key="6">
    <source>
        <dbReference type="ARBA" id="ARBA00022837"/>
    </source>
</evidence>
<keyword evidence="9" id="KW-0731">Sigma factor</keyword>
<organism evidence="13 14">
    <name type="scientific">Paractinoplanes atraurantiacus</name>
    <dbReference type="NCBI Taxonomy" id="1036182"/>
    <lineage>
        <taxon>Bacteria</taxon>
        <taxon>Bacillati</taxon>
        <taxon>Actinomycetota</taxon>
        <taxon>Actinomycetes</taxon>
        <taxon>Micromonosporales</taxon>
        <taxon>Micromonosporaceae</taxon>
        <taxon>Paractinoplanes</taxon>
    </lineage>
</organism>
<dbReference type="InterPro" id="IPR007627">
    <property type="entry name" value="RNA_pol_sigma70_r2"/>
</dbReference>
<evidence type="ECO:0000259" key="11">
    <source>
        <dbReference type="Pfam" id="PF04542"/>
    </source>
</evidence>
<dbReference type="GO" id="GO:0016987">
    <property type="term" value="F:sigma factor activity"/>
    <property type="evidence" value="ECO:0007669"/>
    <property type="project" value="UniProtKB-KW"/>
</dbReference>
<keyword evidence="3" id="KW-0964">Secreted</keyword>
<accession>A0A285H2Q8</accession>
<dbReference type="InterPro" id="IPR014284">
    <property type="entry name" value="RNA_pol_sigma-70_dom"/>
</dbReference>
<comment type="cofactor">
    <cofactor evidence="1">
        <name>Ca(2+)</name>
        <dbReference type="ChEBI" id="CHEBI:29108"/>
    </cofactor>
</comment>
<dbReference type="SMART" id="SM00710">
    <property type="entry name" value="PbH1"/>
    <property type="match status" value="5"/>
</dbReference>
<dbReference type="GO" id="GO:0005576">
    <property type="term" value="C:extracellular region"/>
    <property type="evidence" value="ECO:0007669"/>
    <property type="project" value="UniProtKB-SubCell"/>
</dbReference>
<dbReference type="InterPro" id="IPR006626">
    <property type="entry name" value="PbH1"/>
</dbReference>
<dbReference type="InterPro" id="IPR039448">
    <property type="entry name" value="Beta_helix"/>
</dbReference>
<dbReference type="EMBL" id="OBDY01000003">
    <property type="protein sequence ID" value="SNY29854.1"/>
    <property type="molecule type" value="Genomic_DNA"/>
</dbReference>
<evidence type="ECO:0000256" key="9">
    <source>
        <dbReference type="RuleBase" id="RU000716"/>
    </source>
</evidence>
<keyword evidence="6" id="KW-0106">Calcium</keyword>
<dbReference type="PANTHER" id="PTHR40088">
    <property type="entry name" value="PECTATE LYASE (EUROFUNG)"/>
    <property type="match status" value="1"/>
</dbReference>
<feature type="domain" description="RNA polymerase sigma-70 region 2" evidence="11">
    <location>
        <begin position="25"/>
        <end position="91"/>
    </location>
</feature>
<comment type="similarity">
    <text evidence="9">Belongs to the sigma-70 factor family. ECF subfamily.</text>
</comment>
<evidence type="ECO:0000256" key="1">
    <source>
        <dbReference type="ARBA" id="ARBA00001913"/>
    </source>
</evidence>
<keyword evidence="9" id="KW-0238">DNA-binding</keyword>
<evidence type="ECO:0000256" key="8">
    <source>
        <dbReference type="ARBA" id="ARBA00038263"/>
    </source>
</evidence>
<dbReference type="Proteomes" id="UP000219612">
    <property type="component" value="Unassembled WGS sequence"/>
</dbReference>
<dbReference type="Gene3D" id="2.160.20.10">
    <property type="entry name" value="Single-stranded right-handed beta-helix, Pectin lyase-like"/>
    <property type="match status" value="1"/>
</dbReference>
<dbReference type="PROSITE" id="PS01063">
    <property type="entry name" value="SIGMA70_ECF"/>
    <property type="match status" value="1"/>
</dbReference>
<dbReference type="Pfam" id="PF04542">
    <property type="entry name" value="Sigma70_r2"/>
    <property type="match status" value="1"/>
</dbReference>
<sequence length="737" mass="76237">MTQSQIAPSLVLDAQAGDAAARDELIAEHLPLIYNIVGRALDGHPDVDDLVQDTMLRALRGLPTLREPARFRSWLIAIAYRQIQMHFRSQKSAPRLTLSFDVPDPVGDFAERTTAELVVAEQRRELIEATHWLDDGDRRLLGLWWQEAAGELSRPELAAALEVQPKHAAVRVQRMKAQLDAARSVVRALRSRPRCPSLQEQVRRWNGVADPLWRKRLVRHVRNCPQCVLARHGLVAPEELLLGVAALPVPLAVAAAVLSPPAAAALSASAAGALGALSGPAAGAVSGSAAGAVSGSAAGAASGSAAGALSGSGTGALSGPGAASGWLGFKAKIAAVTATAAAVAGGGFVYAVYETPSTAPPPVAVAPPSGAVRPLAPGAAVRSRTPNASSTTASPSALPVAGLGVQRADVFVAPNGSDSGDGSLARPYVSIQKAVSTARTGQTIALRGGTYRLSSGLTISSKATGVTLSNYRDERPVIDASSLPDTEWAVTQQTVSWTVQGLSVINSAGHAYVCSSCRSTVFRHLLMRNNARSGLLLRDPGTTGNQVLDSDFTDGNGIGLGFMFGDGTGNRVRGNRFAHNAQSGLDLNFADPVTVEYNWSYDNGGNGFVLTGGAPHTLRHNAAWTNGNHGFTDDAGQVTGLTLTNNTAYGNGGSGFALPGGPATLRTNAAVDNRIEPAGLAEGSSETRNSWQEDDWSAASFRSVDPTTAEAPRPPSGTLPKTIFLTTGNGVGASMGG</sequence>
<dbReference type="SUPFAM" id="SSF51126">
    <property type="entry name" value="Pectin lyase-like"/>
    <property type="match status" value="1"/>
</dbReference>
<name>A0A285H2Q8_9ACTN</name>
<keyword evidence="14" id="KW-1185">Reference proteome</keyword>
<comment type="subcellular location">
    <subcellularLocation>
        <location evidence="2">Secreted</location>
    </subcellularLocation>
</comment>
<keyword evidence="9" id="KW-0804">Transcription</keyword>
<evidence type="ECO:0000256" key="3">
    <source>
        <dbReference type="ARBA" id="ARBA00022525"/>
    </source>
</evidence>
<feature type="region of interest" description="Disordered" evidence="10">
    <location>
        <begin position="700"/>
        <end position="737"/>
    </location>
</feature>
<dbReference type="InterPro" id="IPR011050">
    <property type="entry name" value="Pectin_lyase_fold/virulence"/>
</dbReference>
<dbReference type="Gene3D" id="1.10.1740.10">
    <property type="match status" value="1"/>
</dbReference>
<evidence type="ECO:0000259" key="12">
    <source>
        <dbReference type="Pfam" id="PF13229"/>
    </source>
</evidence>
<keyword evidence="4" id="KW-0479">Metal-binding</keyword>
<evidence type="ECO:0000313" key="14">
    <source>
        <dbReference type="Proteomes" id="UP000219612"/>
    </source>
</evidence>
<evidence type="ECO:0000256" key="7">
    <source>
        <dbReference type="ARBA" id="ARBA00023239"/>
    </source>
</evidence>
<dbReference type="InterPro" id="IPR012334">
    <property type="entry name" value="Pectin_lyas_fold"/>
</dbReference>
<dbReference type="InterPro" id="IPR052052">
    <property type="entry name" value="Polysaccharide_Lyase_9"/>
</dbReference>
<keyword evidence="7" id="KW-0456">Lyase</keyword>
<feature type="domain" description="Right handed beta helix" evidence="12">
    <location>
        <begin position="495"/>
        <end position="631"/>
    </location>
</feature>
<keyword evidence="5" id="KW-0732">Signal</keyword>
<dbReference type="AlphaFoldDB" id="A0A285H2Q8"/>
<evidence type="ECO:0000256" key="2">
    <source>
        <dbReference type="ARBA" id="ARBA00004613"/>
    </source>
</evidence>
<dbReference type="SUPFAM" id="SSF88946">
    <property type="entry name" value="Sigma2 domain of RNA polymerase sigma factors"/>
    <property type="match status" value="1"/>
</dbReference>
<dbReference type="InterPro" id="IPR000838">
    <property type="entry name" value="RNA_pol_sigma70_ECF_CS"/>
</dbReference>
<dbReference type="PANTHER" id="PTHR40088:SF1">
    <property type="entry name" value="PECTATE LYASE PEL9"/>
    <property type="match status" value="1"/>
</dbReference>
<evidence type="ECO:0000256" key="4">
    <source>
        <dbReference type="ARBA" id="ARBA00022723"/>
    </source>
</evidence>
<evidence type="ECO:0000256" key="5">
    <source>
        <dbReference type="ARBA" id="ARBA00022729"/>
    </source>
</evidence>
<dbReference type="Pfam" id="PF13229">
    <property type="entry name" value="Beta_helix"/>
    <property type="match status" value="1"/>
</dbReference>
<proteinExistence type="inferred from homology"/>
<dbReference type="RefSeq" id="WP_281260774.1">
    <property type="nucleotide sequence ID" value="NZ_OBDY01000003.1"/>
</dbReference>
<dbReference type="GO" id="GO:0046872">
    <property type="term" value="F:metal ion binding"/>
    <property type="evidence" value="ECO:0007669"/>
    <property type="project" value="UniProtKB-KW"/>
</dbReference>
<reference evidence="13 14" key="1">
    <citation type="submission" date="2017-09" db="EMBL/GenBank/DDBJ databases">
        <authorList>
            <person name="Ehlers B."/>
            <person name="Leendertz F.H."/>
        </authorList>
    </citation>
    <scope>NUCLEOTIDE SEQUENCE [LARGE SCALE GENOMIC DNA]</scope>
    <source>
        <strain evidence="13 14">CGMCC 4.6857</strain>
    </source>
</reference>
<protein>
    <recommendedName>
        <fullName evidence="9">RNA polymerase sigma factor</fullName>
    </recommendedName>
</protein>
<dbReference type="GO" id="GO:0016837">
    <property type="term" value="F:carbon-oxygen lyase activity, acting on polysaccharides"/>
    <property type="evidence" value="ECO:0007669"/>
    <property type="project" value="TreeGrafter"/>
</dbReference>
<evidence type="ECO:0000313" key="13">
    <source>
        <dbReference type="EMBL" id="SNY29854.1"/>
    </source>
</evidence>
<dbReference type="NCBIfam" id="TIGR02937">
    <property type="entry name" value="sigma70-ECF"/>
    <property type="match status" value="1"/>
</dbReference>
<evidence type="ECO:0000256" key="10">
    <source>
        <dbReference type="SAM" id="MobiDB-lite"/>
    </source>
</evidence>
<dbReference type="GO" id="GO:0006352">
    <property type="term" value="P:DNA-templated transcription initiation"/>
    <property type="evidence" value="ECO:0007669"/>
    <property type="project" value="InterPro"/>
</dbReference>
<gene>
    <name evidence="13" type="ORF">SAMN05421748_103315</name>
</gene>
<comment type="similarity">
    <text evidence="8">Belongs to the polysaccharide lyase 9 family.</text>
</comment>
<dbReference type="InterPro" id="IPR013325">
    <property type="entry name" value="RNA_pol_sigma_r2"/>
</dbReference>